<organism evidence="2 3">
    <name type="scientific">Morus notabilis</name>
    <dbReference type="NCBI Taxonomy" id="981085"/>
    <lineage>
        <taxon>Eukaryota</taxon>
        <taxon>Viridiplantae</taxon>
        <taxon>Streptophyta</taxon>
        <taxon>Embryophyta</taxon>
        <taxon>Tracheophyta</taxon>
        <taxon>Spermatophyta</taxon>
        <taxon>Magnoliopsida</taxon>
        <taxon>eudicotyledons</taxon>
        <taxon>Gunneridae</taxon>
        <taxon>Pentapetalae</taxon>
        <taxon>rosids</taxon>
        <taxon>fabids</taxon>
        <taxon>Rosales</taxon>
        <taxon>Moraceae</taxon>
        <taxon>Moreae</taxon>
        <taxon>Morus</taxon>
    </lineage>
</organism>
<evidence type="ECO:0000256" key="1">
    <source>
        <dbReference type="SAM" id="MobiDB-lite"/>
    </source>
</evidence>
<gene>
    <name evidence="2" type="ORF">L484_015802</name>
</gene>
<proteinExistence type="predicted"/>
<accession>W9RDU6</accession>
<dbReference type="EMBL" id="KE344892">
    <property type="protein sequence ID" value="EXB84471.1"/>
    <property type="molecule type" value="Genomic_DNA"/>
</dbReference>
<dbReference type="Proteomes" id="UP000030645">
    <property type="component" value="Unassembled WGS sequence"/>
</dbReference>
<sequence length="112" mass="11793">MMVKVNGQPSKSMVVVNGQLWPWPDGLGQPNPNPESGPHTPQLWASAQRLHSWGPLGGKGRPSGPPVPTVAAVGRGSSSPARPDVPQWRRQQTQCPDSISPAAKKSAAGQFS</sequence>
<name>W9RDU6_9ROSA</name>
<protein>
    <submittedName>
        <fullName evidence="2">Uncharacterized protein</fullName>
    </submittedName>
</protein>
<keyword evidence="3" id="KW-1185">Reference proteome</keyword>
<dbReference type="AlphaFoldDB" id="W9RDU6"/>
<evidence type="ECO:0000313" key="2">
    <source>
        <dbReference type="EMBL" id="EXB84471.1"/>
    </source>
</evidence>
<feature type="region of interest" description="Disordered" evidence="1">
    <location>
        <begin position="20"/>
        <end position="112"/>
    </location>
</feature>
<reference evidence="3" key="1">
    <citation type="submission" date="2013-01" db="EMBL/GenBank/DDBJ databases">
        <title>Draft Genome Sequence of a Mulberry Tree, Morus notabilis C.K. Schneid.</title>
        <authorList>
            <person name="He N."/>
            <person name="Zhao S."/>
        </authorList>
    </citation>
    <scope>NUCLEOTIDE SEQUENCE</scope>
</reference>
<evidence type="ECO:0000313" key="3">
    <source>
        <dbReference type="Proteomes" id="UP000030645"/>
    </source>
</evidence>